<feature type="active site" description="Proton acceptor" evidence="3">
    <location>
        <position position="105"/>
    </location>
</feature>
<keyword evidence="5" id="KW-1185">Reference proteome</keyword>
<comment type="caution">
    <text evidence="4">The sequence shown here is derived from an EMBL/GenBank/DDBJ whole genome shotgun (WGS) entry which is preliminary data.</text>
</comment>
<comment type="caution">
    <text evidence="3">Lacks conserved residue(s) required for the propagation of feature annotation.</text>
</comment>
<organism evidence="4 5">
    <name type="scientific">Nocardioides oleivorans</name>
    <dbReference type="NCBI Taxonomy" id="273676"/>
    <lineage>
        <taxon>Bacteria</taxon>
        <taxon>Bacillati</taxon>
        <taxon>Actinomycetota</taxon>
        <taxon>Actinomycetes</taxon>
        <taxon>Propionibacteriales</taxon>
        <taxon>Nocardioidaceae</taxon>
        <taxon>Nocardioides</taxon>
    </lineage>
</organism>
<dbReference type="EC" id="2.5.1.-" evidence="3"/>
<feature type="binding site" evidence="3">
    <location>
        <position position="240"/>
    </location>
    <ligand>
        <name>Mg(2+)</name>
        <dbReference type="ChEBI" id="CHEBI:18420"/>
    </ligand>
</feature>
<feature type="binding site" evidence="3">
    <location>
        <position position="56"/>
    </location>
    <ligand>
        <name>Mg(2+)</name>
        <dbReference type="ChEBI" id="CHEBI:18420"/>
    </ligand>
</feature>
<evidence type="ECO:0000313" key="5">
    <source>
        <dbReference type="Proteomes" id="UP000294071"/>
    </source>
</evidence>
<evidence type="ECO:0000256" key="2">
    <source>
        <dbReference type="ARBA" id="ARBA00038453"/>
    </source>
</evidence>
<dbReference type="GO" id="GO:0033850">
    <property type="term" value="F:Z-farnesyl diphosphate synthase activity"/>
    <property type="evidence" value="ECO:0007669"/>
    <property type="project" value="TreeGrafter"/>
</dbReference>
<dbReference type="GO" id="GO:0005886">
    <property type="term" value="C:plasma membrane"/>
    <property type="evidence" value="ECO:0007669"/>
    <property type="project" value="TreeGrafter"/>
</dbReference>
<keyword evidence="3" id="KW-0460">Magnesium</keyword>
<feature type="binding site" evidence="3">
    <location>
        <begin position="227"/>
        <end position="229"/>
    </location>
    <ligand>
        <name>substrate</name>
    </ligand>
</feature>
<comment type="similarity">
    <text evidence="2">Belongs to the UPP synthase family. Z-FPP synthase subfamily.</text>
</comment>
<dbReference type="PANTHER" id="PTHR10291:SF43">
    <property type="entry name" value="DEHYDRODOLICHYL DIPHOSPHATE SYNTHASE COMPLEX SUBUNIT DHDDS"/>
    <property type="match status" value="1"/>
</dbReference>
<dbReference type="InterPro" id="IPR001441">
    <property type="entry name" value="UPP_synth-like"/>
</dbReference>
<dbReference type="PANTHER" id="PTHR10291">
    <property type="entry name" value="DEHYDRODOLICHYL DIPHOSPHATE SYNTHASE FAMILY MEMBER"/>
    <property type="match status" value="1"/>
</dbReference>
<dbReference type="InterPro" id="IPR036424">
    <property type="entry name" value="UPP_synth-like_sf"/>
</dbReference>
<feature type="binding site" evidence="3">
    <location>
        <begin position="57"/>
        <end position="60"/>
    </location>
    <ligand>
        <name>substrate</name>
    </ligand>
</feature>
<feature type="active site" evidence="3">
    <location>
        <position position="56"/>
    </location>
</feature>
<dbReference type="EMBL" id="SDWT01000001">
    <property type="protein sequence ID" value="RYB93034.1"/>
    <property type="molecule type" value="Genomic_DNA"/>
</dbReference>
<keyword evidence="1 3" id="KW-0808">Transferase</keyword>
<dbReference type="InterPro" id="IPR018520">
    <property type="entry name" value="UPP_synth-like_CS"/>
</dbReference>
<comment type="subunit">
    <text evidence="3">Homodimer.</text>
</comment>
<feature type="binding site" evidence="3">
    <location>
        <position position="74"/>
    </location>
    <ligand>
        <name>substrate</name>
    </ligand>
</feature>
<dbReference type="PROSITE" id="PS01066">
    <property type="entry name" value="UPP_SYNTHASE"/>
    <property type="match status" value="1"/>
</dbReference>
<dbReference type="GO" id="GO:0016094">
    <property type="term" value="P:polyprenol biosynthetic process"/>
    <property type="evidence" value="ECO:0007669"/>
    <property type="project" value="TreeGrafter"/>
</dbReference>
<accession>A0A4Q2RYF8</accession>
<dbReference type="AlphaFoldDB" id="A0A4Q2RYF8"/>
<dbReference type="Gene3D" id="3.40.1180.10">
    <property type="entry name" value="Decaprenyl diphosphate synthase-like"/>
    <property type="match status" value="1"/>
</dbReference>
<evidence type="ECO:0000313" key="4">
    <source>
        <dbReference type="EMBL" id="RYB93034.1"/>
    </source>
</evidence>
<keyword evidence="3" id="KW-0479">Metal-binding</keyword>
<dbReference type="SUPFAM" id="SSF64005">
    <property type="entry name" value="Undecaprenyl diphosphate synthase"/>
    <property type="match status" value="1"/>
</dbReference>
<comment type="function">
    <text evidence="3">Catalyzes the condensation of isopentenyl diphosphate (IPP) with allylic pyrophosphates generating different type of terpenoids.</text>
</comment>
<comment type="cofactor">
    <cofactor evidence="3">
        <name>Mg(2+)</name>
        <dbReference type="ChEBI" id="CHEBI:18420"/>
    </cofactor>
    <text evidence="3">Binds 2 magnesium ions per subunit.</text>
</comment>
<feature type="binding site" evidence="3">
    <location>
        <position position="109"/>
    </location>
    <ligand>
        <name>substrate</name>
    </ligand>
</feature>
<gene>
    <name evidence="4" type="primary">uppS</name>
    <name evidence="4" type="ORF">EUA93_00890</name>
</gene>
<feature type="binding site" evidence="3">
    <location>
        <begin position="102"/>
        <end position="104"/>
    </location>
    <ligand>
        <name>substrate</name>
    </ligand>
</feature>
<reference evidence="4 5" key="1">
    <citation type="submission" date="2019-01" db="EMBL/GenBank/DDBJ databases">
        <title>Novel species of Nocardioides.</title>
        <authorList>
            <person name="Liu Q."/>
            <person name="Xin Y.-H."/>
        </authorList>
    </citation>
    <scope>NUCLEOTIDE SEQUENCE [LARGE SCALE GENOMIC DNA]</scope>
    <source>
        <strain evidence="4 5">CGMCC 4.6882</strain>
    </source>
</reference>
<dbReference type="HAMAP" id="MF_01139">
    <property type="entry name" value="ISPT"/>
    <property type="match status" value="1"/>
</dbReference>
<dbReference type="Pfam" id="PF01255">
    <property type="entry name" value="Prenyltransf"/>
    <property type="match status" value="1"/>
</dbReference>
<dbReference type="GO" id="GO:0000287">
    <property type="term" value="F:magnesium ion binding"/>
    <property type="evidence" value="ECO:0007669"/>
    <property type="project" value="UniProtKB-UniRule"/>
</dbReference>
<dbReference type="CDD" id="cd00475">
    <property type="entry name" value="Cis_IPPS"/>
    <property type="match status" value="1"/>
</dbReference>
<dbReference type="OrthoDB" id="3774674at2"/>
<protein>
    <recommendedName>
        <fullName evidence="3">Isoprenyl transferase</fullName>
        <ecNumber evidence="3">2.5.1.-</ecNumber>
    </recommendedName>
</protein>
<dbReference type="Proteomes" id="UP000294071">
    <property type="component" value="Unassembled WGS sequence"/>
</dbReference>
<dbReference type="NCBIfam" id="TIGR00055">
    <property type="entry name" value="uppS"/>
    <property type="match status" value="1"/>
</dbReference>
<feature type="binding site" evidence="3">
    <location>
        <position position="61"/>
    </location>
    <ligand>
        <name>substrate</name>
    </ligand>
</feature>
<sequence length="273" mass="29330">MDPRRADVRGLWSCRCPSPRSRAGRVLARSFGQDVGVSTLRTTPRILPTHVGVVMDGNRRWARRAGLPSASEGHRRGADHVEDLLGWCEARAVDHLTIYVLSADNIRKRSSDEVGFLFELIGEVLPGIVDRSNRWALHVSGDTSLLPPRVAEALARAERSTDGRDAHVTLAIAYDGRADIVAGVRAAILAGALDPATGLDPGAITDHLPGGPVKEIDLVIRTSGEQRLSGFVPWQAAHAEVHVSPKLWPDFDETDLDLALAQYAARASAAGAA</sequence>
<name>A0A4Q2RYF8_9ACTN</name>
<evidence type="ECO:0000256" key="3">
    <source>
        <dbReference type="HAMAP-Rule" id="MF_01139"/>
    </source>
</evidence>
<proteinExistence type="inferred from homology"/>
<evidence type="ECO:0000256" key="1">
    <source>
        <dbReference type="ARBA" id="ARBA00022679"/>
    </source>
</evidence>
<feature type="binding site" evidence="3">
    <location>
        <position position="221"/>
    </location>
    <ligand>
        <name>substrate</name>
    </ligand>
</feature>
<dbReference type="GO" id="GO:0045547">
    <property type="term" value="F:ditrans,polycis-polyprenyl diphosphate synthase [(2E,6E)-farnesyl diphosphate specific] activity"/>
    <property type="evidence" value="ECO:0007669"/>
    <property type="project" value="TreeGrafter"/>
</dbReference>